<evidence type="ECO:0000313" key="8">
    <source>
        <dbReference type="EMBL" id="SAK99800.1"/>
    </source>
</evidence>
<name>A0A158DZE8_9BURK</name>
<organism evidence="8 9">
    <name type="scientific">Caballeronia fortuita</name>
    <dbReference type="NCBI Taxonomy" id="1777138"/>
    <lineage>
        <taxon>Bacteria</taxon>
        <taxon>Pseudomonadati</taxon>
        <taxon>Pseudomonadota</taxon>
        <taxon>Betaproteobacteria</taxon>
        <taxon>Burkholderiales</taxon>
        <taxon>Burkholderiaceae</taxon>
        <taxon>Caballeronia</taxon>
    </lineage>
</organism>
<keyword evidence="5" id="KW-0964">Secreted</keyword>
<comment type="similarity">
    <text evidence="1 5">Belongs to the FliD family.</text>
</comment>
<evidence type="ECO:0000256" key="5">
    <source>
        <dbReference type="RuleBase" id="RU362066"/>
    </source>
</evidence>
<dbReference type="GO" id="GO:0007155">
    <property type="term" value="P:cell adhesion"/>
    <property type="evidence" value="ECO:0007669"/>
    <property type="project" value="InterPro"/>
</dbReference>
<feature type="domain" description="Flagellar hook-associated protein 2 N-terminal" evidence="6">
    <location>
        <begin position="39"/>
        <end position="135"/>
    </location>
</feature>
<dbReference type="RefSeq" id="WP_061138053.1">
    <property type="nucleotide sequence ID" value="NZ_FCNX02000020.1"/>
</dbReference>
<evidence type="ECO:0000259" key="7">
    <source>
        <dbReference type="Pfam" id="PF07195"/>
    </source>
</evidence>
<dbReference type="InterPro" id="IPR040026">
    <property type="entry name" value="FliD"/>
</dbReference>
<sequence length="518" mass="51200">MTTVTSTSSTASSVASATASANSALQSAAQSLISGSTGSNTDVSSLITAIVNAKVAGQSAAITSKQTNDNTQLSAIGTLKSIMSLLQSSVEGLSDGTALGAFTATSDGKGITATAGTGAVAGSYLVNVTNIATSQSLTSGGFDTTKQFNSGSLKLSLGSKSFSINVDSSNNSLAGIASSINGAKDNPGITATIVNGTDGAHLVLRSSTTGGANAISVEATTSGAAGSSQSDLASLNVTSAAGATTTDANGKTTTSGTQITSTGNWTQSVAGQDALFSVAGTTVTSATNSSTTAINGITLNLTSAAVGTPQTLTIAQDTTGQKTAINAFVTAYNNFISTATSLTSFDNTQAQGSQGGVFLGDSMMNTIKNTLASIVSGSVSSGGGSTNLASIGIALQPDGTLKVDDTALSNALTNQPATVASVFNMTSGVGTKMNTSLNNFLATGGLLDARTTSINADLKNLTAQQATLTTYTNQLTDSYTAQFTALNTLMSQMNNNSQYLTQLFGGTNSAGALASNKS</sequence>
<comment type="function">
    <text evidence="5">Required for morphogenesis and for the elongation of the flagellar filament by facilitating polymerization of the flagellin monomers at the tip of growing filament. Forms a capping structure, which prevents flagellin subunits (transported through the central channel of the flagellum) from leaking out without polymerization at the distal end.</text>
</comment>
<evidence type="ECO:0000259" key="6">
    <source>
        <dbReference type="Pfam" id="PF02465"/>
    </source>
</evidence>
<dbReference type="GO" id="GO:0071973">
    <property type="term" value="P:bacterial-type flagellum-dependent cell motility"/>
    <property type="evidence" value="ECO:0007669"/>
    <property type="project" value="TreeGrafter"/>
</dbReference>
<dbReference type="InterPro" id="IPR003481">
    <property type="entry name" value="FliD_N"/>
</dbReference>
<protein>
    <recommendedName>
        <fullName evidence="5">Flagellar hook-associated protein 2</fullName>
        <shortName evidence="5">HAP2</shortName>
    </recommendedName>
    <alternativeName>
        <fullName evidence="5">Flagellar cap protein</fullName>
    </alternativeName>
</protein>
<dbReference type="InterPro" id="IPR010809">
    <property type="entry name" value="FliD_C"/>
</dbReference>
<keyword evidence="3" id="KW-0175">Coiled coil</keyword>
<dbReference type="GO" id="GO:0009421">
    <property type="term" value="C:bacterial-type flagellum filament cap"/>
    <property type="evidence" value="ECO:0007669"/>
    <property type="project" value="InterPro"/>
</dbReference>
<dbReference type="STRING" id="1777138.AWB77_06021"/>
<keyword evidence="8" id="KW-0969">Cilium</keyword>
<dbReference type="PANTHER" id="PTHR30288:SF0">
    <property type="entry name" value="FLAGELLAR HOOK-ASSOCIATED PROTEIN 2"/>
    <property type="match status" value="1"/>
</dbReference>
<dbReference type="GO" id="GO:0009424">
    <property type="term" value="C:bacterial-type flagellum hook"/>
    <property type="evidence" value="ECO:0007669"/>
    <property type="project" value="UniProtKB-UniRule"/>
</dbReference>
<comment type="caution">
    <text evidence="8">The sequence shown here is derived from an EMBL/GenBank/DDBJ whole genome shotgun (WGS) entry which is preliminary data.</text>
</comment>
<accession>A0A158DZE8</accession>
<evidence type="ECO:0000313" key="9">
    <source>
        <dbReference type="Proteomes" id="UP000054903"/>
    </source>
</evidence>
<comment type="subunit">
    <text evidence="2 5">Homopentamer.</text>
</comment>
<dbReference type="Proteomes" id="UP000054903">
    <property type="component" value="Unassembled WGS sequence"/>
</dbReference>
<dbReference type="EMBL" id="FCNX02000020">
    <property type="protein sequence ID" value="SAK99800.1"/>
    <property type="molecule type" value="Genomic_DNA"/>
</dbReference>
<dbReference type="OrthoDB" id="9034667at2"/>
<keyword evidence="9" id="KW-1185">Reference proteome</keyword>
<comment type="subcellular location">
    <subcellularLocation>
        <location evidence="5">Secreted</location>
    </subcellularLocation>
    <subcellularLocation>
        <location evidence="5">Bacterial flagellum</location>
    </subcellularLocation>
</comment>
<dbReference type="Pfam" id="PF02465">
    <property type="entry name" value="FliD_N"/>
    <property type="match status" value="1"/>
</dbReference>
<evidence type="ECO:0000256" key="2">
    <source>
        <dbReference type="ARBA" id="ARBA00011255"/>
    </source>
</evidence>
<evidence type="ECO:0000256" key="4">
    <source>
        <dbReference type="ARBA" id="ARBA00023143"/>
    </source>
</evidence>
<dbReference type="Pfam" id="PF07195">
    <property type="entry name" value="FliD_C"/>
    <property type="match status" value="1"/>
</dbReference>
<keyword evidence="4 5" id="KW-0975">Bacterial flagellum</keyword>
<dbReference type="GO" id="GO:0005576">
    <property type="term" value="C:extracellular region"/>
    <property type="evidence" value="ECO:0007669"/>
    <property type="project" value="UniProtKB-SubCell"/>
</dbReference>
<keyword evidence="8" id="KW-0966">Cell projection</keyword>
<feature type="domain" description="Flagellar hook-associated protein 2 C-terminal" evidence="7">
    <location>
        <begin position="271"/>
        <end position="495"/>
    </location>
</feature>
<dbReference type="PANTHER" id="PTHR30288">
    <property type="entry name" value="FLAGELLAR CAP/ASSEMBLY PROTEIN FLID"/>
    <property type="match status" value="1"/>
</dbReference>
<evidence type="ECO:0000256" key="3">
    <source>
        <dbReference type="ARBA" id="ARBA00023054"/>
    </source>
</evidence>
<reference evidence="8" key="1">
    <citation type="submission" date="2016-01" db="EMBL/GenBank/DDBJ databases">
        <authorList>
            <person name="Peeters C."/>
        </authorList>
    </citation>
    <scope>NUCLEOTIDE SEQUENCE</scope>
    <source>
        <strain evidence="8">LMG 29320</strain>
    </source>
</reference>
<gene>
    <name evidence="8" type="ORF">AWB77_06021</name>
</gene>
<keyword evidence="8" id="KW-0282">Flagellum</keyword>
<dbReference type="AlphaFoldDB" id="A0A158DZE8"/>
<proteinExistence type="inferred from homology"/>
<evidence type="ECO:0000256" key="1">
    <source>
        <dbReference type="ARBA" id="ARBA00009764"/>
    </source>
</evidence>